<dbReference type="HAMAP" id="MF_01333_A">
    <property type="entry name" value="Ribosomal_uL5_A"/>
    <property type="match status" value="1"/>
</dbReference>
<evidence type="ECO:0000313" key="11">
    <source>
        <dbReference type="EMBL" id="AJB42543.1"/>
    </source>
</evidence>
<feature type="domain" description="Large ribosomal subunit protein uL5 N-terminal" evidence="9">
    <location>
        <begin position="12"/>
        <end position="65"/>
    </location>
</feature>
<dbReference type="PANTHER" id="PTHR11994">
    <property type="entry name" value="60S RIBOSOMAL PROTEIN L11-RELATED"/>
    <property type="match status" value="1"/>
</dbReference>
<dbReference type="GO" id="GO:0003735">
    <property type="term" value="F:structural constituent of ribosome"/>
    <property type="evidence" value="ECO:0007669"/>
    <property type="project" value="InterPro"/>
</dbReference>
<reference evidence="12" key="1">
    <citation type="book" date="2010" name="EXTREMOPHILES" publisher="0:0-0">
        <title>Complete genome sequences of ten hyperthermophilic archaea reveal their metabolic capabilities and possible ecological roles.</title>
        <editorList>
            <person name="?"/>
        </editorList>
        <authorList>
            <person name="Ravin N.V."/>
            <person name="Mardanov A.V."/>
            <person name="Bonch-Osmolovskaya E.A."/>
            <person name="Skryabin K.G."/>
        </authorList>
    </citation>
    <scope>NUCLEOTIDE SEQUENCE [LARGE SCALE GENOMIC DNA]</scope>
    <source>
        <strain evidence="12">1505</strain>
    </source>
</reference>
<dbReference type="InterPro" id="IPR031310">
    <property type="entry name" value="Ribosomal_uL5_N"/>
</dbReference>
<dbReference type="SUPFAM" id="SSF55282">
    <property type="entry name" value="RL5-like"/>
    <property type="match status" value="1"/>
</dbReference>
<dbReference type="InterPro" id="IPR057266">
    <property type="entry name" value="Ribosomal_uL5_euk/arc-type"/>
</dbReference>
<keyword evidence="3 7" id="KW-0699">rRNA-binding</keyword>
<dbReference type="FunFam" id="3.30.1440.10:FF:000002">
    <property type="entry name" value="60S ribosomal protein L11"/>
    <property type="match status" value="1"/>
</dbReference>
<gene>
    <name evidence="7" type="primary">rpl5</name>
    <name evidence="11" type="ORF">TCARB_1499</name>
</gene>
<comment type="subunit">
    <text evidence="7">Part of the 50S ribosomal subunit; contacts the 5S rRNA and probably tRNA. Forms a bridge to the 30S subunit in the 70S ribosome.</text>
</comment>
<dbReference type="GO" id="GO:1990904">
    <property type="term" value="C:ribonucleoprotein complex"/>
    <property type="evidence" value="ECO:0007669"/>
    <property type="project" value="UniProtKB-KW"/>
</dbReference>
<sequence length="182" mass="20683">MAKTKLVLETDHPMRRVFIGKVVVNMGIGEGGERLARAAKLLEELTGQKPSLRRAKKTVREFGVRKGENIGVMVTLRGQKAIDFLKRALAAIDYKIPEKSIDKHGNVSFGIKEHILLPGVKYDPEVGIFGFDVIIAMERPGYRVARRRRKKSKIPNRHRVTKEETIMFLEKVLGVKVIKTRR</sequence>
<protein>
    <recommendedName>
        <fullName evidence="7">Large ribosomal subunit protein uL5</fullName>
    </recommendedName>
</protein>
<dbReference type="GO" id="GO:0006412">
    <property type="term" value="P:translation"/>
    <property type="evidence" value="ECO:0007669"/>
    <property type="project" value="UniProtKB-UniRule"/>
</dbReference>
<keyword evidence="2 7" id="KW-0820">tRNA-binding</keyword>
<keyword evidence="4 7" id="KW-0694">RNA-binding</keyword>
<evidence type="ECO:0000256" key="2">
    <source>
        <dbReference type="ARBA" id="ARBA00022555"/>
    </source>
</evidence>
<dbReference type="GO" id="GO:0005840">
    <property type="term" value="C:ribosome"/>
    <property type="evidence" value="ECO:0007669"/>
    <property type="project" value="UniProtKB-KW"/>
</dbReference>
<dbReference type="NCBIfam" id="NF003258">
    <property type="entry name" value="PRK04219.1"/>
    <property type="match status" value="1"/>
</dbReference>
<evidence type="ECO:0000256" key="7">
    <source>
        <dbReference type="HAMAP-Rule" id="MF_01333"/>
    </source>
</evidence>
<dbReference type="KEGG" id="tcb:TCARB_1499"/>
<dbReference type="GeneID" id="16573070"/>
<name>A0A3G1A8C2_9CREN</name>
<evidence type="ECO:0000313" key="12">
    <source>
        <dbReference type="Proteomes" id="UP000266720"/>
    </source>
</evidence>
<dbReference type="GO" id="GO:0000049">
    <property type="term" value="F:tRNA binding"/>
    <property type="evidence" value="ECO:0007669"/>
    <property type="project" value="UniProtKB-UniRule"/>
</dbReference>
<dbReference type="Pfam" id="PF00673">
    <property type="entry name" value="Ribosomal_L5_C"/>
    <property type="match status" value="1"/>
</dbReference>
<dbReference type="GeneID" id="25406899"/>
<proteinExistence type="inferred from homology"/>
<keyword evidence="5 7" id="KW-0689">Ribosomal protein</keyword>
<dbReference type="STRING" id="697581.TCARB_1499"/>
<comment type="similarity">
    <text evidence="1 7 8">Belongs to the universal ribosomal protein uL5 family.</text>
</comment>
<evidence type="ECO:0000256" key="3">
    <source>
        <dbReference type="ARBA" id="ARBA00022730"/>
    </source>
</evidence>
<dbReference type="InterPro" id="IPR022804">
    <property type="entry name" value="Ribosomal_uL5_arc"/>
</dbReference>
<accession>A0A3G1A8C2</accession>
<organism evidence="11 12">
    <name type="scientific">Thermofilum adornatum 1505</name>
    <dbReference type="NCBI Taxonomy" id="697581"/>
    <lineage>
        <taxon>Archaea</taxon>
        <taxon>Thermoproteota</taxon>
        <taxon>Thermoprotei</taxon>
        <taxon>Thermofilales</taxon>
        <taxon>Thermofilaceae</taxon>
        <taxon>Thermofilum</taxon>
    </lineage>
</organism>
<evidence type="ECO:0000256" key="5">
    <source>
        <dbReference type="ARBA" id="ARBA00022980"/>
    </source>
</evidence>
<dbReference type="InterPro" id="IPR022803">
    <property type="entry name" value="Ribosomal_uL5_dom_sf"/>
</dbReference>
<dbReference type="Proteomes" id="UP000266720">
    <property type="component" value="Chromosome"/>
</dbReference>
<evidence type="ECO:0000256" key="4">
    <source>
        <dbReference type="ARBA" id="ARBA00022884"/>
    </source>
</evidence>
<evidence type="ECO:0000256" key="8">
    <source>
        <dbReference type="RuleBase" id="RU003930"/>
    </source>
</evidence>
<evidence type="ECO:0000259" key="10">
    <source>
        <dbReference type="Pfam" id="PF00673"/>
    </source>
</evidence>
<dbReference type="EMBL" id="CP007493">
    <property type="protein sequence ID" value="AJB42543.1"/>
    <property type="molecule type" value="Genomic_DNA"/>
</dbReference>
<dbReference type="InterPro" id="IPR031309">
    <property type="entry name" value="Ribosomal_uL5_C"/>
</dbReference>
<feature type="domain" description="Large ribosomal subunit protein uL5 C-terminal" evidence="10">
    <location>
        <begin position="69"/>
        <end position="168"/>
    </location>
</feature>
<dbReference type="Pfam" id="PF00281">
    <property type="entry name" value="Ribosomal_L5"/>
    <property type="match status" value="1"/>
</dbReference>
<dbReference type="RefSeq" id="WP_020962117.1">
    <property type="nucleotide sequence ID" value="NZ_CP007493.1"/>
</dbReference>
<comment type="function">
    <text evidence="7">This is 1 of the proteins that bind and probably mediate the attachment of the 5S RNA into the large ribosomal subunit, where it forms part of the central protuberance. In the 70S ribosome it contacts protein S13 of the 30S subunit (bridge B1b), connecting the 2 subunits; this bridge is implicated in subunit movement. May contact the P site tRNA; the 5S rRNA and some of its associated proteins might help stabilize positioning of ribosome-bound tRNAs.</text>
</comment>
<evidence type="ECO:0000256" key="1">
    <source>
        <dbReference type="ARBA" id="ARBA00008553"/>
    </source>
</evidence>
<dbReference type="GO" id="GO:0019843">
    <property type="term" value="F:rRNA binding"/>
    <property type="evidence" value="ECO:0007669"/>
    <property type="project" value="UniProtKB-UniRule"/>
</dbReference>
<evidence type="ECO:0000256" key="6">
    <source>
        <dbReference type="ARBA" id="ARBA00023274"/>
    </source>
</evidence>
<dbReference type="InterPro" id="IPR002132">
    <property type="entry name" value="Ribosomal_uL5"/>
</dbReference>
<evidence type="ECO:0000259" key="9">
    <source>
        <dbReference type="Pfam" id="PF00281"/>
    </source>
</evidence>
<dbReference type="Gene3D" id="3.30.1440.10">
    <property type="match status" value="1"/>
</dbReference>
<dbReference type="PIRSF" id="PIRSF002161">
    <property type="entry name" value="Ribosomal_L5"/>
    <property type="match status" value="1"/>
</dbReference>
<dbReference type="AlphaFoldDB" id="A0A3G1A8C2"/>
<keyword evidence="6 7" id="KW-0687">Ribonucleoprotein</keyword>